<feature type="compositionally biased region" description="Basic and acidic residues" evidence="1">
    <location>
        <begin position="155"/>
        <end position="167"/>
    </location>
</feature>
<comment type="caution">
    <text evidence="3">The sequence shown here is derived from an EMBL/GenBank/DDBJ whole genome shotgun (WGS) entry which is preliminary data.</text>
</comment>
<feature type="region of interest" description="Disordered" evidence="1">
    <location>
        <begin position="124"/>
        <end position="320"/>
    </location>
</feature>
<dbReference type="Gene3D" id="1.20.58.2190">
    <property type="match status" value="1"/>
</dbReference>
<proteinExistence type="predicted"/>
<feature type="domain" description="PUB" evidence="2">
    <location>
        <begin position="339"/>
        <end position="394"/>
    </location>
</feature>
<accession>A0ABD3QAP1</accession>
<evidence type="ECO:0000259" key="2">
    <source>
        <dbReference type="Pfam" id="PF09409"/>
    </source>
</evidence>
<dbReference type="PANTHER" id="PTHR23153:SF38">
    <property type="entry name" value="UBX DOMAIN-CONTAINING PROTEIN 6"/>
    <property type="match status" value="1"/>
</dbReference>
<dbReference type="InterPro" id="IPR036339">
    <property type="entry name" value="PUB-like_dom_sf"/>
</dbReference>
<feature type="compositionally biased region" description="Gly residues" evidence="1">
    <location>
        <begin position="42"/>
        <end position="59"/>
    </location>
</feature>
<feature type="region of interest" description="Disordered" evidence="1">
    <location>
        <begin position="1"/>
        <end position="65"/>
    </location>
</feature>
<keyword evidence="4" id="KW-1185">Reference proteome</keyword>
<dbReference type="SMART" id="SM00580">
    <property type="entry name" value="PUG"/>
    <property type="match status" value="1"/>
</dbReference>
<dbReference type="Proteomes" id="UP001530315">
    <property type="component" value="Unassembled WGS sequence"/>
</dbReference>
<protein>
    <recommendedName>
        <fullName evidence="2">PUB domain-containing protein</fullName>
    </recommendedName>
</protein>
<feature type="compositionally biased region" description="Basic and acidic residues" evidence="1">
    <location>
        <begin position="17"/>
        <end position="40"/>
    </location>
</feature>
<dbReference type="EMBL" id="JALLAZ020000348">
    <property type="protein sequence ID" value="KAL3797439.1"/>
    <property type="molecule type" value="Genomic_DNA"/>
</dbReference>
<dbReference type="InterPro" id="IPR018997">
    <property type="entry name" value="PUB_domain"/>
</dbReference>
<sequence length="453" mass="48202">MAHNATVGRAVTNDAMDFLKRQKEKKREFEEGGGDGKERAGGSSGNVGGVAVGGGGDANGGDDDGVKEKFALIAAMLEEMSRDLMMLRRSIIPSRRSNEGEGVGDKNRHEGIEVGDGMTIAISAAATDGRVDEESDIDINTREKDDDDVGGESEPVERIDAVLEKIRRMLSVVGTMHSNEEGPGGGPVSRDSDGKSGGESAALEEDIRMIESELVPMQRTHSVEPTEVEGLQENDNAGPTPPERSTPNNEHGQGQLEDDARMEPNDSSAENLDDGGSNIDGGIPRVDGEVTIESASTEEASAPISPEPMPSVDPKGENSQKDLDDALRMLANNNDAKDLKIGAQMLYLYCRNISKNPSVPRYRKIYTNNANFRNKVGNLAGAREFLVAVGFVERPASNLFEWSPSSPGTDDGDDAGASWVTRSKLEFSLVALELMKNGDVAGGGGDGIKRVDA</sequence>
<organism evidence="3 4">
    <name type="scientific">Stephanodiscus triporus</name>
    <dbReference type="NCBI Taxonomy" id="2934178"/>
    <lineage>
        <taxon>Eukaryota</taxon>
        <taxon>Sar</taxon>
        <taxon>Stramenopiles</taxon>
        <taxon>Ochrophyta</taxon>
        <taxon>Bacillariophyta</taxon>
        <taxon>Coscinodiscophyceae</taxon>
        <taxon>Thalassiosirophycidae</taxon>
        <taxon>Stephanodiscales</taxon>
        <taxon>Stephanodiscaceae</taxon>
        <taxon>Stephanodiscus</taxon>
    </lineage>
</organism>
<evidence type="ECO:0000256" key="1">
    <source>
        <dbReference type="SAM" id="MobiDB-lite"/>
    </source>
</evidence>
<dbReference type="SUPFAM" id="SSF143503">
    <property type="entry name" value="PUG domain-like"/>
    <property type="match status" value="1"/>
</dbReference>
<evidence type="ECO:0000313" key="4">
    <source>
        <dbReference type="Proteomes" id="UP001530315"/>
    </source>
</evidence>
<reference evidence="3 4" key="1">
    <citation type="submission" date="2024-10" db="EMBL/GenBank/DDBJ databases">
        <title>Updated reference genomes for cyclostephanoid diatoms.</title>
        <authorList>
            <person name="Roberts W.R."/>
            <person name="Alverson A.J."/>
        </authorList>
    </citation>
    <scope>NUCLEOTIDE SEQUENCE [LARGE SCALE GENOMIC DNA]</scope>
    <source>
        <strain evidence="3 4">AJA276-08</strain>
    </source>
</reference>
<evidence type="ECO:0000313" key="3">
    <source>
        <dbReference type="EMBL" id="KAL3797439.1"/>
    </source>
</evidence>
<gene>
    <name evidence="3" type="ORF">ACHAW5_004458</name>
</gene>
<dbReference type="AlphaFoldDB" id="A0ABD3QAP1"/>
<dbReference type="Pfam" id="PF09409">
    <property type="entry name" value="PUB"/>
    <property type="match status" value="1"/>
</dbReference>
<dbReference type="PANTHER" id="PTHR23153">
    <property type="entry name" value="UBX-RELATED"/>
    <property type="match status" value="1"/>
</dbReference>
<dbReference type="CDD" id="cd09212">
    <property type="entry name" value="PUB"/>
    <property type="match status" value="1"/>
</dbReference>
<name>A0ABD3QAP1_9STRA</name>